<dbReference type="InterPro" id="IPR009936">
    <property type="entry name" value="DUF1468"/>
</dbReference>
<evidence type="ECO:0000256" key="1">
    <source>
        <dbReference type="SAM" id="Phobius"/>
    </source>
</evidence>
<organism evidence="3 4">
    <name type="scientific">Billgrantia pellis</name>
    <dbReference type="NCBI Taxonomy" id="2606936"/>
    <lineage>
        <taxon>Bacteria</taxon>
        <taxon>Pseudomonadati</taxon>
        <taxon>Pseudomonadota</taxon>
        <taxon>Gammaproteobacteria</taxon>
        <taxon>Oceanospirillales</taxon>
        <taxon>Halomonadaceae</taxon>
        <taxon>Billgrantia</taxon>
    </lineage>
</organism>
<sequence length="158" mass="17126">MSTHNSLKGQGASSAFPLLLCSVSIIYLISAMLLDSPISNGRPSASFFPLVVGSVSLALAVTLLVRALSASSEVHQTNNLSRARFRPILVMVATLAYILAFTTLGYFLASVLYVLAIILLFSDFSRLLGKIMIAVSLTLLGYLLFEQIFRVRLPTLWG</sequence>
<keyword evidence="4" id="KW-1185">Reference proteome</keyword>
<keyword evidence="1" id="KW-0812">Transmembrane</keyword>
<comment type="caution">
    <text evidence="3">The sequence shown here is derived from an EMBL/GenBank/DDBJ whole genome shotgun (WGS) entry which is preliminary data.</text>
</comment>
<proteinExistence type="predicted"/>
<keyword evidence="1" id="KW-1133">Transmembrane helix</keyword>
<dbReference type="EMBL" id="VTPY01000002">
    <property type="protein sequence ID" value="KAA0013870.1"/>
    <property type="molecule type" value="Genomic_DNA"/>
</dbReference>
<feature type="transmembrane region" description="Helical" evidence="1">
    <location>
        <begin position="88"/>
        <end position="121"/>
    </location>
</feature>
<feature type="transmembrane region" description="Helical" evidence="1">
    <location>
        <begin position="46"/>
        <end position="68"/>
    </location>
</feature>
<gene>
    <name evidence="3" type="ORF">F0A17_05885</name>
</gene>
<name>A0A7V7G212_9GAMM</name>
<reference evidence="3 4" key="1">
    <citation type="submission" date="2019-08" db="EMBL/GenBank/DDBJ databases">
        <title>Bioinformatics analysis of the strain L3 and L5.</title>
        <authorList>
            <person name="Li X."/>
        </authorList>
    </citation>
    <scope>NUCLEOTIDE SEQUENCE [LARGE SCALE GENOMIC DNA]</scope>
    <source>
        <strain evidence="3 4">L5</strain>
    </source>
</reference>
<dbReference type="Pfam" id="PF07331">
    <property type="entry name" value="TctB"/>
    <property type="match status" value="1"/>
</dbReference>
<evidence type="ECO:0000313" key="3">
    <source>
        <dbReference type="EMBL" id="KAA0013870.1"/>
    </source>
</evidence>
<keyword evidence="1" id="KW-0472">Membrane</keyword>
<dbReference type="RefSeq" id="WP_149327408.1">
    <property type="nucleotide sequence ID" value="NZ_VTPY01000002.1"/>
</dbReference>
<dbReference type="AlphaFoldDB" id="A0A7V7G212"/>
<feature type="transmembrane region" description="Helical" evidence="1">
    <location>
        <begin position="127"/>
        <end position="145"/>
    </location>
</feature>
<feature type="transmembrane region" description="Helical" evidence="1">
    <location>
        <begin position="12"/>
        <end position="34"/>
    </location>
</feature>
<feature type="domain" description="DUF1468" evidence="2">
    <location>
        <begin position="16"/>
        <end position="154"/>
    </location>
</feature>
<evidence type="ECO:0000259" key="2">
    <source>
        <dbReference type="Pfam" id="PF07331"/>
    </source>
</evidence>
<protein>
    <submittedName>
        <fullName evidence="3">Tripartite tricarboxylate transporter TctB family protein</fullName>
    </submittedName>
</protein>
<dbReference type="Proteomes" id="UP000486760">
    <property type="component" value="Unassembled WGS sequence"/>
</dbReference>
<accession>A0A7V7G212</accession>
<evidence type="ECO:0000313" key="4">
    <source>
        <dbReference type="Proteomes" id="UP000486760"/>
    </source>
</evidence>